<gene>
    <name evidence="10" type="ORF">AMORRO_LOCUS2026</name>
</gene>
<comment type="subcellular location">
    <subcellularLocation>
        <location evidence="1">Mitochondrion</location>
    </subcellularLocation>
</comment>
<dbReference type="SUPFAM" id="SSF52540">
    <property type="entry name" value="P-loop containing nucleoside triphosphate hydrolases"/>
    <property type="match status" value="1"/>
</dbReference>
<comment type="similarity">
    <text evidence="2 6">Belongs to the TRAFAC class TrmE-Era-EngA-EngB-Septin-like GTPase superfamily. TrmE GTPase family.</text>
</comment>
<dbReference type="Gene3D" id="3.40.50.300">
    <property type="entry name" value="P-loop containing nucleotide triphosphate hydrolases"/>
    <property type="match status" value="1"/>
</dbReference>
<comment type="caution">
    <text evidence="10">The sequence shown here is derived from an EMBL/GenBank/DDBJ whole genome shotgun (WGS) entry which is preliminary data.</text>
</comment>
<dbReference type="Pfam" id="PF01926">
    <property type="entry name" value="MMR_HSR1"/>
    <property type="match status" value="1"/>
</dbReference>
<evidence type="ECO:0000256" key="6">
    <source>
        <dbReference type="RuleBase" id="RU003313"/>
    </source>
</evidence>
<dbReference type="InterPro" id="IPR027368">
    <property type="entry name" value="MnmE_dom2"/>
</dbReference>
<evidence type="ECO:0000256" key="4">
    <source>
        <dbReference type="ARBA" id="ARBA00022741"/>
    </source>
</evidence>
<proteinExistence type="inferred from homology"/>
<evidence type="ECO:0000259" key="7">
    <source>
        <dbReference type="Pfam" id="PF01926"/>
    </source>
</evidence>
<dbReference type="GO" id="GO:0005525">
    <property type="term" value="F:GTP binding"/>
    <property type="evidence" value="ECO:0007669"/>
    <property type="project" value="UniProtKB-KW"/>
</dbReference>
<dbReference type="AlphaFoldDB" id="A0A9N8Z5J0"/>
<organism evidence="10 11">
    <name type="scientific">Acaulospora morrowiae</name>
    <dbReference type="NCBI Taxonomy" id="94023"/>
    <lineage>
        <taxon>Eukaryota</taxon>
        <taxon>Fungi</taxon>
        <taxon>Fungi incertae sedis</taxon>
        <taxon>Mucoromycota</taxon>
        <taxon>Glomeromycotina</taxon>
        <taxon>Glomeromycetes</taxon>
        <taxon>Diversisporales</taxon>
        <taxon>Acaulosporaceae</taxon>
        <taxon>Acaulospora</taxon>
    </lineage>
</organism>
<dbReference type="HAMAP" id="MF_00379">
    <property type="entry name" value="GTPase_MnmE"/>
    <property type="match status" value="1"/>
</dbReference>
<feature type="domain" description="GTP-binding protein TrmE N-terminal" evidence="8">
    <location>
        <begin position="52"/>
        <end position="168"/>
    </location>
</feature>
<dbReference type="GO" id="GO:0005739">
    <property type="term" value="C:mitochondrion"/>
    <property type="evidence" value="ECO:0007669"/>
    <property type="project" value="UniProtKB-SubCell"/>
</dbReference>
<keyword evidence="11" id="KW-1185">Reference proteome</keyword>
<protein>
    <submittedName>
        <fullName evidence="10">5374_t:CDS:1</fullName>
    </submittedName>
</protein>
<evidence type="ECO:0000256" key="3">
    <source>
        <dbReference type="ARBA" id="ARBA00022694"/>
    </source>
</evidence>
<evidence type="ECO:0000256" key="5">
    <source>
        <dbReference type="ARBA" id="ARBA00023134"/>
    </source>
</evidence>
<dbReference type="CDD" id="cd14858">
    <property type="entry name" value="TrmE_N"/>
    <property type="match status" value="1"/>
</dbReference>
<dbReference type="FunFam" id="3.30.1360.120:FF:000007">
    <property type="entry name" value="tRNA modification GTPase GTPBP3, mitochondrial"/>
    <property type="match status" value="1"/>
</dbReference>
<dbReference type="InterPro" id="IPR004520">
    <property type="entry name" value="GTPase_MnmE"/>
</dbReference>
<reference evidence="10" key="1">
    <citation type="submission" date="2021-06" db="EMBL/GenBank/DDBJ databases">
        <authorList>
            <person name="Kallberg Y."/>
            <person name="Tangrot J."/>
            <person name="Rosling A."/>
        </authorList>
    </citation>
    <scope>NUCLEOTIDE SEQUENCE</scope>
    <source>
        <strain evidence="10">CL551</strain>
    </source>
</reference>
<sequence>MFRRTQLLICRFPFYLRITPKQRAPIFLNKKNYEPFNGKTRHYSRSTQLQDTIYALSTAQGKAGVAIIRISGSKASQAVTKMAPKLLPIPRKATGRIIVHPITGEVLDHGLVLWFPGPSSYTGEDVVEFQIHGGTSVIRGVLDALGNIDGFRHAEQGEFTRRAFDNEKLDLTEIEGLADLLNAETEAQRRQALRQAQGGLRNLYDNWRQQLIENMALVEAVIDFGEDENIEEGVLEQVRERIKNLTSMMYDHTNDNRRGEIMRDGIHVTILGPPNVGKSSFLNCLAAIVSPIPGTTRDVIEIFLNLGGYPIVVGDTAGLRKSDDIIEIEGMTRAKNRILSSDIKICILSSVDVLNALNSKINILREIDPLVFHSVDEETFLILNKSDLLNKNELSYLREIFTKIIPTNYIFCLSCITGDGVKEFLETFVNLLRQKYDSCTSHVALITQARHRKHLDDCMQGLQNFLVQNDLVLAAEELRHATNALGKITGRVSVDEILNVIFQQFCIGK</sequence>
<dbReference type="GO" id="GO:0030488">
    <property type="term" value="P:tRNA methylation"/>
    <property type="evidence" value="ECO:0007669"/>
    <property type="project" value="TreeGrafter"/>
</dbReference>
<dbReference type="InterPro" id="IPR025867">
    <property type="entry name" value="MnmE_helical"/>
</dbReference>
<dbReference type="InterPro" id="IPR027417">
    <property type="entry name" value="P-loop_NTPase"/>
</dbReference>
<dbReference type="OrthoDB" id="188276at2759"/>
<name>A0A9N8Z5J0_9GLOM</name>
<dbReference type="PANTHER" id="PTHR42714">
    <property type="entry name" value="TRNA MODIFICATION GTPASE GTPBP3"/>
    <property type="match status" value="1"/>
</dbReference>
<accession>A0A9N8Z5J0</accession>
<keyword evidence="4 6" id="KW-0547">Nucleotide-binding</keyword>
<feature type="domain" description="G" evidence="7">
    <location>
        <begin position="268"/>
        <end position="362"/>
    </location>
</feature>
<dbReference type="GO" id="GO:0002098">
    <property type="term" value="P:tRNA wobble uridine modification"/>
    <property type="evidence" value="ECO:0007669"/>
    <property type="project" value="TreeGrafter"/>
</dbReference>
<dbReference type="Proteomes" id="UP000789342">
    <property type="component" value="Unassembled WGS sequence"/>
</dbReference>
<dbReference type="InterPro" id="IPR006073">
    <property type="entry name" value="GTP-bd"/>
</dbReference>
<dbReference type="NCBIfam" id="NF003661">
    <property type="entry name" value="PRK05291.1-3"/>
    <property type="match status" value="1"/>
</dbReference>
<dbReference type="CDD" id="cd04164">
    <property type="entry name" value="trmE"/>
    <property type="match status" value="1"/>
</dbReference>
<evidence type="ECO:0000256" key="1">
    <source>
        <dbReference type="ARBA" id="ARBA00004173"/>
    </source>
</evidence>
<keyword evidence="5 6" id="KW-0342">GTP-binding</keyword>
<evidence type="ECO:0000313" key="11">
    <source>
        <dbReference type="Proteomes" id="UP000789342"/>
    </source>
</evidence>
<feature type="domain" description="MnmE helical" evidence="9">
    <location>
        <begin position="171"/>
        <end position="506"/>
    </location>
</feature>
<dbReference type="Pfam" id="PF12631">
    <property type="entry name" value="MnmE_helical"/>
    <property type="match status" value="1"/>
</dbReference>
<dbReference type="EMBL" id="CAJVPV010000811">
    <property type="protein sequence ID" value="CAG8474864.1"/>
    <property type="molecule type" value="Genomic_DNA"/>
</dbReference>
<evidence type="ECO:0000256" key="2">
    <source>
        <dbReference type="ARBA" id="ARBA00011043"/>
    </source>
</evidence>
<dbReference type="Gene3D" id="3.30.1360.120">
    <property type="entry name" value="Probable tRNA modification gtpase trme, domain 1"/>
    <property type="match status" value="1"/>
</dbReference>
<dbReference type="NCBIfam" id="TIGR00450">
    <property type="entry name" value="mnmE_trmE_thdF"/>
    <property type="match status" value="1"/>
</dbReference>
<dbReference type="Pfam" id="PF10396">
    <property type="entry name" value="TrmE_N"/>
    <property type="match status" value="1"/>
</dbReference>
<dbReference type="Gene3D" id="1.20.120.430">
    <property type="entry name" value="tRNA modification GTPase MnmE domain 2"/>
    <property type="match status" value="1"/>
</dbReference>
<evidence type="ECO:0000259" key="8">
    <source>
        <dbReference type="Pfam" id="PF10396"/>
    </source>
</evidence>
<dbReference type="PANTHER" id="PTHR42714:SF2">
    <property type="entry name" value="TRNA MODIFICATION GTPASE GTPBP3, MITOCHONDRIAL"/>
    <property type="match status" value="1"/>
</dbReference>
<dbReference type="SUPFAM" id="SSF116878">
    <property type="entry name" value="TrmE connector domain"/>
    <property type="match status" value="1"/>
</dbReference>
<keyword evidence="3 6" id="KW-0819">tRNA processing</keyword>
<dbReference type="InterPro" id="IPR031168">
    <property type="entry name" value="G_TrmE"/>
</dbReference>
<dbReference type="InterPro" id="IPR027266">
    <property type="entry name" value="TrmE/GcvT-like"/>
</dbReference>
<evidence type="ECO:0000259" key="9">
    <source>
        <dbReference type="Pfam" id="PF12631"/>
    </source>
</evidence>
<dbReference type="GO" id="GO:0003924">
    <property type="term" value="F:GTPase activity"/>
    <property type="evidence" value="ECO:0007669"/>
    <property type="project" value="InterPro"/>
</dbReference>
<dbReference type="InterPro" id="IPR018948">
    <property type="entry name" value="GTP-bd_TrmE_N"/>
</dbReference>
<evidence type="ECO:0000313" key="10">
    <source>
        <dbReference type="EMBL" id="CAG8474864.1"/>
    </source>
</evidence>